<dbReference type="SUPFAM" id="SSF51182">
    <property type="entry name" value="RmlC-like cupins"/>
    <property type="match status" value="1"/>
</dbReference>
<protein>
    <submittedName>
        <fullName evidence="2">Cupin</fullName>
    </submittedName>
</protein>
<dbReference type="CDD" id="cd06980">
    <property type="entry name" value="cupin_bxe_c0505"/>
    <property type="match status" value="1"/>
</dbReference>
<gene>
    <name evidence="2" type="ORF">AWB79_02035</name>
</gene>
<accession>A0A158A6Z3</accession>
<dbReference type="InterPro" id="IPR013096">
    <property type="entry name" value="Cupin_2"/>
</dbReference>
<dbReference type="InterPro" id="IPR011051">
    <property type="entry name" value="RmlC_Cupin_sf"/>
</dbReference>
<dbReference type="Gene3D" id="2.60.120.10">
    <property type="entry name" value="Jelly Rolls"/>
    <property type="match status" value="1"/>
</dbReference>
<name>A0A158A6Z3_9BURK</name>
<dbReference type="Pfam" id="PF07883">
    <property type="entry name" value="Cupin_2"/>
    <property type="match status" value="1"/>
</dbReference>
<proteinExistence type="predicted"/>
<dbReference type="OrthoDB" id="6920500at2"/>
<reference evidence="2" key="1">
    <citation type="submission" date="2016-01" db="EMBL/GenBank/DDBJ databases">
        <authorList>
            <person name="Peeters C."/>
        </authorList>
    </citation>
    <scope>NUCLEOTIDE SEQUENCE</scope>
    <source>
        <strain evidence="2">LMG 29322</strain>
    </source>
</reference>
<comment type="caution">
    <text evidence="2">The sequence shown here is derived from an EMBL/GenBank/DDBJ whole genome shotgun (WGS) entry which is preliminary data.</text>
</comment>
<evidence type="ECO:0000259" key="1">
    <source>
        <dbReference type="Pfam" id="PF07883"/>
    </source>
</evidence>
<dbReference type="InterPro" id="IPR014710">
    <property type="entry name" value="RmlC-like_jellyroll"/>
</dbReference>
<dbReference type="Proteomes" id="UP000054851">
    <property type="component" value="Unassembled WGS sequence"/>
</dbReference>
<dbReference type="AlphaFoldDB" id="A0A158A6Z3"/>
<keyword evidence="3" id="KW-1185">Reference proteome</keyword>
<dbReference type="EMBL" id="FCOA02000004">
    <property type="protein sequence ID" value="SAK53558.1"/>
    <property type="molecule type" value="Genomic_DNA"/>
</dbReference>
<organism evidence="2 3">
    <name type="scientific">Caballeronia hypogeia</name>
    <dbReference type="NCBI Taxonomy" id="1777140"/>
    <lineage>
        <taxon>Bacteria</taxon>
        <taxon>Pseudomonadati</taxon>
        <taxon>Pseudomonadota</taxon>
        <taxon>Betaproteobacteria</taxon>
        <taxon>Burkholderiales</taxon>
        <taxon>Burkholderiaceae</taxon>
        <taxon>Caballeronia</taxon>
    </lineage>
</organism>
<dbReference type="RefSeq" id="WP_061167260.1">
    <property type="nucleotide sequence ID" value="NZ_FCOA02000004.1"/>
</dbReference>
<dbReference type="STRING" id="1777140.AWB79_02035"/>
<evidence type="ECO:0000313" key="2">
    <source>
        <dbReference type="EMBL" id="SAK53558.1"/>
    </source>
</evidence>
<sequence>MNPIDNDKAVSPEPPCDTADLIKRLAYATPETAPLVPGRREFFKYRDLGVTDATGGRMRAQLTIATGDMQQTGWHYHVCESQFIFTLRGWVDLLIEDGRKIRVSAGESLLIPGGLKHNEIAISEDFELLEVSVPAKMGTVACDPPAAFASQP</sequence>
<evidence type="ECO:0000313" key="3">
    <source>
        <dbReference type="Proteomes" id="UP000054851"/>
    </source>
</evidence>
<feature type="domain" description="Cupin type-2" evidence="1">
    <location>
        <begin position="71"/>
        <end position="131"/>
    </location>
</feature>